<dbReference type="EMBL" id="JBHTJH010000008">
    <property type="protein sequence ID" value="MFD0862497.1"/>
    <property type="molecule type" value="Genomic_DNA"/>
</dbReference>
<gene>
    <name evidence="1" type="ORF">ACFQ1M_09785</name>
</gene>
<organism evidence="1 2">
    <name type="scientific">Sungkyunkwania multivorans</name>
    <dbReference type="NCBI Taxonomy" id="1173618"/>
    <lineage>
        <taxon>Bacteria</taxon>
        <taxon>Pseudomonadati</taxon>
        <taxon>Bacteroidota</taxon>
        <taxon>Flavobacteriia</taxon>
        <taxon>Flavobacteriales</taxon>
        <taxon>Flavobacteriaceae</taxon>
        <taxon>Sungkyunkwania</taxon>
    </lineage>
</organism>
<comment type="caution">
    <text evidence="1">The sequence shown here is derived from an EMBL/GenBank/DDBJ whole genome shotgun (WGS) entry which is preliminary data.</text>
</comment>
<keyword evidence="2" id="KW-1185">Reference proteome</keyword>
<name>A0ABW3CZ62_9FLAO</name>
<dbReference type="Proteomes" id="UP001596978">
    <property type="component" value="Unassembled WGS sequence"/>
</dbReference>
<sequence>MKRTKYNTIPLNLASAALQNTEIGTPDRGRCIGIAVVNGSADTITGILNIGITASNGEAIVQPVDHRILKRGEIGGYNGFIPVNFETNGKVKVNISRSSALAQTFIGQLVLVIEINDEL</sequence>
<reference evidence="2" key="1">
    <citation type="journal article" date="2019" name="Int. J. Syst. Evol. Microbiol.">
        <title>The Global Catalogue of Microorganisms (GCM) 10K type strain sequencing project: providing services to taxonomists for standard genome sequencing and annotation.</title>
        <authorList>
            <consortium name="The Broad Institute Genomics Platform"/>
            <consortium name="The Broad Institute Genome Sequencing Center for Infectious Disease"/>
            <person name="Wu L."/>
            <person name="Ma J."/>
        </authorList>
    </citation>
    <scope>NUCLEOTIDE SEQUENCE [LARGE SCALE GENOMIC DNA]</scope>
    <source>
        <strain evidence="2">CCUG 62952</strain>
    </source>
</reference>
<proteinExistence type="predicted"/>
<protein>
    <submittedName>
        <fullName evidence="1">Uncharacterized protein</fullName>
    </submittedName>
</protein>
<accession>A0ABW3CZ62</accession>
<evidence type="ECO:0000313" key="1">
    <source>
        <dbReference type="EMBL" id="MFD0862497.1"/>
    </source>
</evidence>
<evidence type="ECO:0000313" key="2">
    <source>
        <dbReference type="Proteomes" id="UP001596978"/>
    </source>
</evidence>
<dbReference type="RefSeq" id="WP_386407603.1">
    <property type="nucleotide sequence ID" value="NZ_JBHTJH010000008.1"/>
</dbReference>